<organism evidence="1 2">
    <name type="scientific">Escallonia herrerae</name>
    <dbReference type="NCBI Taxonomy" id="1293975"/>
    <lineage>
        <taxon>Eukaryota</taxon>
        <taxon>Viridiplantae</taxon>
        <taxon>Streptophyta</taxon>
        <taxon>Embryophyta</taxon>
        <taxon>Tracheophyta</taxon>
        <taxon>Spermatophyta</taxon>
        <taxon>Magnoliopsida</taxon>
        <taxon>eudicotyledons</taxon>
        <taxon>Gunneridae</taxon>
        <taxon>Pentapetalae</taxon>
        <taxon>asterids</taxon>
        <taxon>campanulids</taxon>
        <taxon>Escalloniales</taxon>
        <taxon>Escalloniaceae</taxon>
        <taxon>Escallonia</taxon>
    </lineage>
</organism>
<protein>
    <submittedName>
        <fullName evidence="1">Uncharacterized protein</fullName>
    </submittedName>
</protein>
<dbReference type="Proteomes" id="UP001188597">
    <property type="component" value="Unassembled WGS sequence"/>
</dbReference>
<gene>
    <name evidence="1" type="ORF">RJ639_026003</name>
</gene>
<dbReference type="EMBL" id="JAVXUP010004265">
    <property type="protein sequence ID" value="KAK2997327.1"/>
    <property type="molecule type" value="Genomic_DNA"/>
</dbReference>
<accession>A0AA88RWV2</accession>
<reference evidence="1" key="1">
    <citation type="submission" date="2022-12" db="EMBL/GenBank/DDBJ databases">
        <title>Draft genome assemblies for two species of Escallonia (Escalloniales).</title>
        <authorList>
            <person name="Chanderbali A."/>
            <person name="Dervinis C."/>
            <person name="Anghel I."/>
            <person name="Soltis D."/>
            <person name="Soltis P."/>
            <person name="Zapata F."/>
        </authorList>
    </citation>
    <scope>NUCLEOTIDE SEQUENCE</scope>
    <source>
        <strain evidence="1">UCBG64.0493</strain>
        <tissue evidence="1">Leaf</tissue>
    </source>
</reference>
<evidence type="ECO:0000313" key="2">
    <source>
        <dbReference type="Proteomes" id="UP001188597"/>
    </source>
</evidence>
<keyword evidence="2" id="KW-1185">Reference proteome</keyword>
<comment type="caution">
    <text evidence="1">The sequence shown here is derived from an EMBL/GenBank/DDBJ whole genome shotgun (WGS) entry which is preliminary data.</text>
</comment>
<sequence length="406" mass="43588">MIMTGHGDFQVQPSLQQSPLVASLQNQLPRYGNTGGLIQPQMMGFPIGTSSNVFSTAAAGGGAEGWRLPPFLPTSTLEAPPSNLSPYQANQRSYEARSGSIIIGDSLGMLGTTPMKMEVDQTHHHDLSLSAKSLVAPLYEKVDRICILRHGSLGLVSEDKRANANVRWKKLYCSKVESGSGLRRADVFLLFYLLVDLGKIKYNLHIESISFNKTEDDQAQRCTNTAAAFSLFLGDPFPITSTRTGTASAAPMAVLPSGWLASIARMASASSTIPPWGSVRSRISVGTSPALTAFPLLPWYIHKLKSAVAASFFPLWVPSLSSVTSGGIAPEPPIMTLFSSTTDRLNKVAAAFSRASMLPFLSTVSILARSAGEHADVALLGLELLGRFGASIPFASHHWAMRLRKT</sequence>
<evidence type="ECO:0000313" key="1">
    <source>
        <dbReference type="EMBL" id="KAK2997327.1"/>
    </source>
</evidence>
<name>A0AA88RWV2_9ASTE</name>
<proteinExistence type="predicted"/>
<dbReference type="AlphaFoldDB" id="A0AA88RWV2"/>